<feature type="compositionally biased region" description="Basic residues" evidence="1">
    <location>
        <begin position="102"/>
        <end position="111"/>
    </location>
</feature>
<evidence type="ECO:0000313" key="3">
    <source>
        <dbReference type="Proteomes" id="UP001176941"/>
    </source>
</evidence>
<evidence type="ECO:0000256" key="1">
    <source>
        <dbReference type="SAM" id="MobiDB-lite"/>
    </source>
</evidence>
<gene>
    <name evidence="2" type="ORF">MRATA1EN1_LOCUS24329</name>
</gene>
<dbReference type="Proteomes" id="UP001176941">
    <property type="component" value="Chromosome 5"/>
</dbReference>
<protein>
    <submittedName>
        <fullName evidence="2">Uncharacterized protein</fullName>
    </submittedName>
</protein>
<dbReference type="EMBL" id="OX459941">
    <property type="protein sequence ID" value="CAI9175367.1"/>
    <property type="molecule type" value="Genomic_DNA"/>
</dbReference>
<feature type="compositionally biased region" description="Low complexity" evidence="1">
    <location>
        <begin position="178"/>
        <end position="189"/>
    </location>
</feature>
<proteinExistence type="predicted"/>
<feature type="region of interest" description="Disordered" evidence="1">
    <location>
        <begin position="1"/>
        <end position="218"/>
    </location>
</feature>
<accession>A0ABN8ZN50</accession>
<keyword evidence="3" id="KW-1185">Reference proteome</keyword>
<reference evidence="2" key="1">
    <citation type="submission" date="2023-04" db="EMBL/GenBank/DDBJ databases">
        <authorList>
            <consortium name="ELIXIR-Norway"/>
        </authorList>
    </citation>
    <scope>NUCLEOTIDE SEQUENCE [LARGE SCALE GENOMIC DNA]</scope>
</reference>
<sequence length="218" mass="23407">MQWAGPAATCPVFSSAKGVRTNPDHRFHARTPVPEPQTRDRPQARRLRPPLSRTRQSAAEEAGSDAVPPAPRNPRWGSGGETPGADSRNSPDARRLPPSAPRPRRWRRTRPATRSPSGHLPHPAQVTTDRCGQRAPTAVTRNKPAVTPRAATRKCGRSPSNAHAPSRPRRETGPRAPPAGGAARGVRGQPPRPAGERLGSALARRTPQGCGVEDETPF</sequence>
<organism evidence="2 3">
    <name type="scientific">Rangifer tarandus platyrhynchus</name>
    <name type="common">Svalbard reindeer</name>
    <dbReference type="NCBI Taxonomy" id="3082113"/>
    <lineage>
        <taxon>Eukaryota</taxon>
        <taxon>Metazoa</taxon>
        <taxon>Chordata</taxon>
        <taxon>Craniata</taxon>
        <taxon>Vertebrata</taxon>
        <taxon>Euteleostomi</taxon>
        <taxon>Mammalia</taxon>
        <taxon>Eutheria</taxon>
        <taxon>Laurasiatheria</taxon>
        <taxon>Artiodactyla</taxon>
        <taxon>Ruminantia</taxon>
        <taxon>Pecora</taxon>
        <taxon>Cervidae</taxon>
        <taxon>Odocoileinae</taxon>
        <taxon>Rangifer</taxon>
    </lineage>
</organism>
<name>A0ABN8ZN50_RANTA</name>
<evidence type="ECO:0000313" key="2">
    <source>
        <dbReference type="EMBL" id="CAI9175367.1"/>
    </source>
</evidence>